<name>A4T4H3_MYCGI</name>
<dbReference type="InterPro" id="IPR050109">
    <property type="entry name" value="HTH-type_TetR-like_transc_reg"/>
</dbReference>
<gene>
    <name evidence="4" type="ordered locus">Mflv_0941</name>
</gene>
<evidence type="ECO:0000313" key="4">
    <source>
        <dbReference type="EMBL" id="ABP43425.1"/>
    </source>
</evidence>
<organism evidence="4">
    <name type="scientific">Mycolicibacterium gilvum (strain PYR-GCK)</name>
    <name type="common">Mycobacterium gilvum (strain PYR-GCK)</name>
    <dbReference type="NCBI Taxonomy" id="350054"/>
    <lineage>
        <taxon>Bacteria</taxon>
        <taxon>Bacillati</taxon>
        <taxon>Actinomycetota</taxon>
        <taxon>Actinomycetes</taxon>
        <taxon>Mycobacteriales</taxon>
        <taxon>Mycobacteriaceae</taxon>
        <taxon>Mycolicibacterium</taxon>
    </lineage>
</organism>
<dbReference type="InterPro" id="IPR001647">
    <property type="entry name" value="HTH_TetR"/>
</dbReference>
<dbReference type="PANTHER" id="PTHR30055">
    <property type="entry name" value="HTH-TYPE TRANSCRIPTIONAL REGULATOR RUTR"/>
    <property type="match status" value="1"/>
</dbReference>
<dbReference type="GO" id="GO:0000976">
    <property type="term" value="F:transcription cis-regulatory region binding"/>
    <property type="evidence" value="ECO:0007669"/>
    <property type="project" value="TreeGrafter"/>
</dbReference>
<dbReference type="SUPFAM" id="SSF46689">
    <property type="entry name" value="Homeodomain-like"/>
    <property type="match status" value="1"/>
</dbReference>
<dbReference type="InterPro" id="IPR009057">
    <property type="entry name" value="Homeodomain-like_sf"/>
</dbReference>
<dbReference type="PRINTS" id="PR00455">
    <property type="entry name" value="HTHTETR"/>
</dbReference>
<evidence type="ECO:0000256" key="2">
    <source>
        <dbReference type="PROSITE-ProRule" id="PRU00335"/>
    </source>
</evidence>
<dbReference type="STRING" id="350054.Mflv_0941"/>
<accession>A4T4H3</accession>
<keyword evidence="1 2" id="KW-0238">DNA-binding</keyword>
<dbReference type="PANTHER" id="PTHR30055:SF146">
    <property type="entry name" value="HTH-TYPE TRANSCRIPTIONAL DUAL REGULATOR CECR"/>
    <property type="match status" value="1"/>
</dbReference>
<dbReference type="EMBL" id="CP000656">
    <property type="protein sequence ID" value="ABP43425.1"/>
    <property type="molecule type" value="Genomic_DNA"/>
</dbReference>
<sequence>MDSGRRRLIDAGLALLTEQADREPSTRELYEAAGVAAPTLYHHFGTKEGLLEAVVTEAFSDYLERKRAVPDSGDLVADFAAGWDMHIEFGVQNPVLYRLMFGQAEERRSSARDIAETELRRRLQLLADEGLLRIDVDDAVSVTTGMAFGCVTQLIHSGGDATSAVAQAIRHALITELTGSPVRHDDPAQAARQVLAGLGTMPALFTPAEEGLLRQWLRTVAEHLDTPAAPRRTRKKGNR</sequence>
<dbReference type="AlphaFoldDB" id="A4T4H3"/>
<dbReference type="PROSITE" id="PS50977">
    <property type="entry name" value="HTH_TETR_2"/>
    <property type="match status" value="1"/>
</dbReference>
<dbReference type="GO" id="GO:0003700">
    <property type="term" value="F:DNA-binding transcription factor activity"/>
    <property type="evidence" value="ECO:0007669"/>
    <property type="project" value="TreeGrafter"/>
</dbReference>
<evidence type="ECO:0000259" key="3">
    <source>
        <dbReference type="PROSITE" id="PS50977"/>
    </source>
</evidence>
<reference evidence="4" key="1">
    <citation type="submission" date="2007-04" db="EMBL/GenBank/DDBJ databases">
        <authorList>
            <consortium name="US DOE Joint Genome Institute"/>
            <person name="Copeland A."/>
            <person name="Lucas S."/>
            <person name="Lapidus A."/>
            <person name="Barry K."/>
            <person name="Detter J.C."/>
            <person name="Glavina del Rio T."/>
            <person name="Hammon N."/>
            <person name="Israni S."/>
            <person name="Dalin E."/>
            <person name="Tice H."/>
            <person name="Pitluck S."/>
            <person name="Chain P."/>
            <person name="Malfatti S."/>
            <person name="Shin M."/>
            <person name="Vergez L."/>
            <person name="Schmutz J."/>
            <person name="Larimer F."/>
            <person name="Land M."/>
            <person name="Hauser L."/>
            <person name="Kyrpides N."/>
            <person name="Mikhailova N."/>
            <person name="Miller C."/>
            <person name="Richardson P."/>
        </authorList>
    </citation>
    <scope>NUCLEOTIDE SEQUENCE</scope>
    <source>
        <strain evidence="4">PYR-GCK</strain>
    </source>
</reference>
<dbReference type="HOGENOM" id="CLU_082427_0_0_11"/>
<protein>
    <submittedName>
        <fullName evidence="4">Transcriptional regulator, TetR family</fullName>
    </submittedName>
</protein>
<dbReference type="Gene3D" id="1.10.357.10">
    <property type="entry name" value="Tetracycline Repressor, domain 2"/>
    <property type="match status" value="1"/>
</dbReference>
<dbReference type="OrthoDB" id="5177743at2"/>
<reference evidence="4" key="2">
    <citation type="journal article" date="2013" name="PLoS ONE">
        <title>A Gene Expression Study of the Activities of Aromatic Ring-Cleavage Dioxygenases in Mycobacterium gilvum PYR-GCK to Changes in Salinity and pH during Pyrene Degradation.</title>
        <authorList>
            <person name="Badejo A.C."/>
            <person name="Badejo A.O."/>
            <person name="Shin K.H."/>
            <person name="Chai Y.G."/>
        </authorList>
    </citation>
    <scope>NUCLEOTIDE SEQUENCE [LARGE SCALE GENOMIC DNA]</scope>
    <source>
        <strain evidence="4">PYR-GCK</strain>
    </source>
</reference>
<evidence type="ECO:0000256" key="1">
    <source>
        <dbReference type="ARBA" id="ARBA00023125"/>
    </source>
</evidence>
<feature type="domain" description="HTH tetR-type" evidence="3">
    <location>
        <begin position="2"/>
        <end position="62"/>
    </location>
</feature>
<proteinExistence type="predicted"/>
<dbReference type="KEGG" id="mgi:Mflv_0941"/>
<dbReference type="Pfam" id="PF00440">
    <property type="entry name" value="TetR_N"/>
    <property type="match status" value="1"/>
</dbReference>
<feature type="DNA-binding region" description="H-T-H motif" evidence="2">
    <location>
        <begin position="25"/>
        <end position="44"/>
    </location>
</feature>
<dbReference type="eggNOG" id="COG1309">
    <property type="taxonomic scope" value="Bacteria"/>
</dbReference>